<evidence type="ECO:0000313" key="6">
    <source>
        <dbReference type="Proteomes" id="UP001596540"/>
    </source>
</evidence>
<keyword evidence="6" id="KW-1185">Reference proteome</keyword>
<comment type="caution">
    <text evidence="5">The sequence shown here is derived from an EMBL/GenBank/DDBJ whole genome shotgun (WGS) entry which is preliminary data.</text>
</comment>
<keyword evidence="5" id="KW-0489">Methyltransferase</keyword>
<dbReference type="PANTHER" id="PTHR12818:SF0">
    <property type="entry name" value="TRNA (ADENINE(37)-N6)-METHYLTRANSFERASE"/>
    <property type="match status" value="1"/>
</dbReference>
<dbReference type="InterPro" id="IPR036414">
    <property type="entry name" value="YaeB_N_sf"/>
</dbReference>
<dbReference type="Pfam" id="PF01980">
    <property type="entry name" value="TrmO_N"/>
    <property type="match status" value="1"/>
</dbReference>
<dbReference type="InterPro" id="IPR023370">
    <property type="entry name" value="TrmO-like_N"/>
</dbReference>
<evidence type="ECO:0000313" key="5">
    <source>
        <dbReference type="EMBL" id="MFC7329028.1"/>
    </source>
</evidence>
<organism evidence="5 6">
    <name type="scientific">Marinactinospora rubrisoli</name>
    <dbReference type="NCBI Taxonomy" id="2715399"/>
    <lineage>
        <taxon>Bacteria</taxon>
        <taxon>Bacillati</taxon>
        <taxon>Actinomycetota</taxon>
        <taxon>Actinomycetes</taxon>
        <taxon>Streptosporangiales</taxon>
        <taxon>Nocardiopsidaceae</taxon>
        <taxon>Marinactinospora</taxon>
    </lineage>
</organism>
<comment type="similarity">
    <text evidence="2">Belongs to the tRNA methyltransferase O family.</text>
</comment>
<dbReference type="SUPFAM" id="SSF118196">
    <property type="entry name" value="YaeB-like"/>
    <property type="match status" value="1"/>
</dbReference>
<evidence type="ECO:0000256" key="2">
    <source>
        <dbReference type="ARBA" id="ARBA00033753"/>
    </source>
</evidence>
<dbReference type="GO" id="GO:0032259">
    <property type="term" value="P:methylation"/>
    <property type="evidence" value="ECO:0007669"/>
    <property type="project" value="UniProtKB-KW"/>
</dbReference>
<reference evidence="6" key="1">
    <citation type="journal article" date="2019" name="Int. J. Syst. Evol. Microbiol.">
        <title>The Global Catalogue of Microorganisms (GCM) 10K type strain sequencing project: providing services to taxonomists for standard genome sequencing and annotation.</title>
        <authorList>
            <consortium name="The Broad Institute Genomics Platform"/>
            <consortium name="The Broad Institute Genome Sequencing Center for Infectious Disease"/>
            <person name="Wu L."/>
            <person name="Ma J."/>
        </authorList>
    </citation>
    <scope>NUCLEOTIDE SEQUENCE [LARGE SCALE GENOMIC DNA]</scope>
    <source>
        <strain evidence="6">CGMCC 4.7382</strain>
    </source>
</reference>
<dbReference type="GO" id="GO:0008168">
    <property type="term" value="F:methyltransferase activity"/>
    <property type="evidence" value="ECO:0007669"/>
    <property type="project" value="UniProtKB-KW"/>
</dbReference>
<gene>
    <name evidence="5" type="ORF">ACFQRF_14890</name>
</gene>
<accession>A0ABW2KGM1</accession>
<feature type="region of interest" description="Disordered" evidence="3">
    <location>
        <begin position="182"/>
        <end position="230"/>
    </location>
</feature>
<protein>
    <submittedName>
        <fullName evidence="5">TrmO family methyltransferase</fullName>
        <ecNumber evidence="5">2.1.1.-</ecNumber>
    </submittedName>
</protein>
<dbReference type="EC" id="2.1.1.-" evidence="5"/>
<dbReference type="EMBL" id="JBHTBH010000006">
    <property type="protein sequence ID" value="MFC7329028.1"/>
    <property type="molecule type" value="Genomic_DNA"/>
</dbReference>
<dbReference type="PANTHER" id="PTHR12818">
    <property type="entry name" value="TRNA (ADENINE(37)-N6)-METHYLTRANSFERASE"/>
    <property type="match status" value="1"/>
</dbReference>
<dbReference type="Gene3D" id="2.40.30.70">
    <property type="entry name" value="YaeB-like"/>
    <property type="match status" value="1"/>
</dbReference>
<keyword evidence="5" id="KW-0808">Transferase</keyword>
<dbReference type="Proteomes" id="UP001596540">
    <property type="component" value="Unassembled WGS sequence"/>
</dbReference>
<evidence type="ECO:0000259" key="4">
    <source>
        <dbReference type="PROSITE" id="PS51668"/>
    </source>
</evidence>
<name>A0ABW2KGM1_9ACTN</name>
<sequence length="230" mass="24969">MVHNTAHGRVADAVRAAHLRFAGKRASAASSPLVIFSRRSATIRAYWGGTRCIIRLHPECPVETLQGLAEFSYLQIVCHFRAATSEGVHLGARHPRNNPVRPSTGTFVHRDHRRRPAQLAVSHPRLLRVDGHDLHVEDLDAIDGTPVIDIAPWSSEFGPRGEIREPAWPGQMLTDYWAQAPEPEWSGRTSTGSTAGASGACSPRADNGGPRAAERRACQHAAAAPRPPGM</sequence>
<dbReference type="PROSITE" id="PS51668">
    <property type="entry name" value="TSAA_2"/>
    <property type="match status" value="1"/>
</dbReference>
<dbReference type="RefSeq" id="WP_379871673.1">
    <property type="nucleotide sequence ID" value="NZ_JBHTBH010000006.1"/>
</dbReference>
<dbReference type="InterPro" id="IPR036413">
    <property type="entry name" value="YaeB-like_sf"/>
</dbReference>
<feature type="compositionally biased region" description="Low complexity" evidence="3">
    <location>
        <begin position="189"/>
        <end position="200"/>
    </location>
</feature>
<evidence type="ECO:0000256" key="1">
    <source>
        <dbReference type="ARBA" id="ARBA00022691"/>
    </source>
</evidence>
<feature type="domain" description="TsaA-like" evidence="4">
    <location>
        <begin position="37"/>
        <end position="162"/>
    </location>
</feature>
<keyword evidence="1" id="KW-0949">S-adenosyl-L-methionine</keyword>
<dbReference type="InterPro" id="IPR040372">
    <property type="entry name" value="YaeB-like"/>
</dbReference>
<proteinExistence type="inferred from homology"/>
<evidence type="ECO:0000256" key="3">
    <source>
        <dbReference type="SAM" id="MobiDB-lite"/>
    </source>
</evidence>